<reference evidence="2" key="1">
    <citation type="submission" date="2020-05" db="EMBL/GenBank/DDBJ databases">
        <authorList>
            <person name="Chiriac C."/>
            <person name="Salcher M."/>
            <person name="Ghai R."/>
            <person name="Kavagutti S V."/>
        </authorList>
    </citation>
    <scope>NUCLEOTIDE SEQUENCE</scope>
</reference>
<keyword evidence="1" id="KW-0472">Membrane</keyword>
<keyword evidence="1" id="KW-0812">Transmembrane</keyword>
<evidence type="ECO:0000313" key="2">
    <source>
        <dbReference type="EMBL" id="CAB4641217.1"/>
    </source>
</evidence>
<dbReference type="EMBL" id="CAFBOT010000019">
    <property type="protein sequence ID" value="CAB4982740.1"/>
    <property type="molecule type" value="Genomic_DNA"/>
</dbReference>
<evidence type="ECO:0000313" key="4">
    <source>
        <dbReference type="EMBL" id="CAB4758041.1"/>
    </source>
</evidence>
<feature type="transmembrane region" description="Helical" evidence="1">
    <location>
        <begin position="233"/>
        <end position="253"/>
    </location>
</feature>
<dbReference type="EMBL" id="CAEZWB010000015">
    <property type="protein sequence ID" value="CAB4641217.1"/>
    <property type="molecule type" value="Genomic_DNA"/>
</dbReference>
<gene>
    <name evidence="2" type="ORF">UFOPK2166_00219</name>
    <name evidence="3" type="ORF">UFOPK2657_00122</name>
    <name evidence="4" type="ORF">UFOPK2872_00329</name>
    <name evidence="5" type="ORF">UFOPK4000_00199</name>
</gene>
<dbReference type="EMBL" id="CAEZZM010000023">
    <property type="protein sequence ID" value="CAB4758041.1"/>
    <property type="molecule type" value="Genomic_DNA"/>
</dbReference>
<organism evidence="2">
    <name type="scientific">freshwater metagenome</name>
    <dbReference type="NCBI Taxonomy" id="449393"/>
    <lineage>
        <taxon>unclassified sequences</taxon>
        <taxon>metagenomes</taxon>
        <taxon>ecological metagenomes</taxon>
    </lineage>
</organism>
<dbReference type="EMBL" id="CAEZYG010000010">
    <property type="protein sequence ID" value="CAB4703467.1"/>
    <property type="molecule type" value="Genomic_DNA"/>
</dbReference>
<protein>
    <submittedName>
        <fullName evidence="2">Unannotated protein</fullName>
    </submittedName>
</protein>
<evidence type="ECO:0000256" key="1">
    <source>
        <dbReference type="SAM" id="Phobius"/>
    </source>
</evidence>
<keyword evidence="1" id="KW-1133">Transmembrane helix</keyword>
<sequence length="272" mass="29682">MLNTLFAINFDPGLRGVVVVLIAVVVLIGGTYLIVGSNVGARLGILIVLASFFGWMMTMGAIWWTYGIGLKGPEPTWHPAEPITIIRDGNFLVGAEVLETTPSLGNDPVANAATISAALQEEGWSLLEESDPQRGQAVAASDNILQIEAEEFAGGEYLSVAAYDRGGERYPKISDAIDFFAFFHKPRYALVEVVPVVKQLTEPGRAPARAIVDSTQPHRYVHMIRDLGARRQPAIFITFGSGIIFLILCWLLHRRDLMLRANLSAKQLPAKA</sequence>
<dbReference type="AlphaFoldDB" id="A0A6J6JV55"/>
<feature type="transmembrane region" description="Helical" evidence="1">
    <location>
        <begin position="41"/>
        <end position="64"/>
    </location>
</feature>
<evidence type="ECO:0000313" key="5">
    <source>
        <dbReference type="EMBL" id="CAB4982740.1"/>
    </source>
</evidence>
<feature type="transmembrane region" description="Helical" evidence="1">
    <location>
        <begin position="12"/>
        <end position="35"/>
    </location>
</feature>
<proteinExistence type="predicted"/>
<name>A0A6J6JV55_9ZZZZ</name>
<accession>A0A6J6JV55</accession>
<evidence type="ECO:0000313" key="3">
    <source>
        <dbReference type="EMBL" id="CAB4703467.1"/>
    </source>
</evidence>